<dbReference type="EMBL" id="LVVM01006582">
    <property type="protein sequence ID" value="OJA07719.1"/>
    <property type="molecule type" value="Genomic_DNA"/>
</dbReference>
<comment type="caution">
    <text evidence="1">The sequence shown here is derived from an EMBL/GenBank/DDBJ whole genome shotgun (WGS) entry which is preliminary data.</text>
</comment>
<evidence type="ECO:0000313" key="1">
    <source>
        <dbReference type="EMBL" id="OJA07719.1"/>
    </source>
</evidence>
<dbReference type="Proteomes" id="UP000183567">
    <property type="component" value="Unassembled WGS sequence"/>
</dbReference>
<dbReference type="AlphaFoldDB" id="A0A1J8PGK3"/>
<evidence type="ECO:0000313" key="2">
    <source>
        <dbReference type="Proteomes" id="UP000183567"/>
    </source>
</evidence>
<protein>
    <submittedName>
        <fullName evidence="1">Uncharacterized protein</fullName>
    </submittedName>
</protein>
<keyword evidence="2" id="KW-1185">Reference proteome</keyword>
<sequence>MKLGITTKSCVIESAHQFVLGIVNYSLISDGSREVLRIRAKSAGFILSRVTYSLSQDMPSDVVLGAVSPPKHVFEPWRMEIRTGLVEVDFPNIPSRSFPTFYMDRKYLETVYL</sequence>
<reference evidence="1 2" key="1">
    <citation type="submission" date="2016-03" db="EMBL/GenBank/DDBJ databases">
        <title>Comparative genomics of the ectomycorrhizal sister species Rhizopogon vinicolor and Rhizopogon vesiculosus (Basidiomycota: Boletales) reveals a divergence of the mating type B locus.</title>
        <authorList>
            <person name="Mujic A.B."/>
            <person name="Kuo A."/>
            <person name="Tritt A."/>
            <person name="Lipzen A."/>
            <person name="Chen C."/>
            <person name="Johnson J."/>
            <person name="Sharma A."/>
            <person name="Barry K."/>
            <person name="Grigoriev I.V."/>
            <person name="Spatafora J.W."/>
        </authorList>
    </citation>
    <scope>NUCLEOTIDE SEQUENCE [LARGE SCALE GENOMIC DNA]</scope>
    <source>
        <strain evidence="1 2">AM-OR11-056</strain>
    </source>
</reference>
<accession>A0A1J8PGK3</accession>
<name>A0A1J8PGK3_9AGAM</name>
<gene>
    <name evidence="1" type="ORF">AZE42_05198</name>
</gene>
<organism evidence="1 2">
    <name type="scientific">Rhizopogon vesiculosus</name>
    <dbReference type="NCBI Taxonomy" id="180088"/>
    <lineage>
        <taxon>Eukaryota</taxon>
        <taxon>Fungi</taxon>
        <taxon>Dikarya</taxon>
        <taxon>Basidiomycota</taxon>
        <taxon>Agaricomycotina</taxon>
        <taxon>Agaricomycetes</taxon>
        <taxon>Agaricomycetidae</taxon>
        <taxon>Boletales</taxon>
        <taxon>Suillineae</taxon>
        <taxon>Rhizopogonaceae</taxon>
        <taxon>Rhizopogon</taxon>
    </lineage>
</organism>
<proteinExistence type="predicted"/>